<dbReference type="AlphaFoldDB" id="A0A2A3EIV0"/>
<evidence type="ECO:0000256" key="2">
    <source>
        <dbReference type="ARBA" id="ARBA00004496"/>
    </source>
</evidence>
<name>A0A2A3EIV0_APICC</name>
<dbReference type="PANTHER" id="PTHR14614">
    <property type="entry name" value="HEPATOCELLULAR CARCINOMA-ASSOCIATED ANTIGEN"/>
    <property type="match status" value="1"/>
</dbReference>
<evidence type="ECO:0000313" key="10">
    <source>
        <dbReference type="EMBL" id="PBC31640.1"/>
    </source>
</evidence>
<keyword evidence="6" id="KW-0808">Transferase</keyword>
<organism evidence="10 11">
    <name type="scientific">Apis cerana cerana</name>
    <name type="common">Oriental honeybee</name>
    <dbReference type="NCBI Taxonomy" id="94128"/>
    <lineage>
        <taxon>Eukaryota</taxon>
        <taxon>Metazoa</taxon>
        <taxon>Ecdysozoa</taxon>
        <taxon>Arthropoda</taxon>
        <taxon>Hexapoda</taxon>
        <taxon>Insecta</taxon>
        <taxon>Pterygota</taxon>
        <taxon>Neoptera</taxon>
        <taxon>Endopterygota</taxon>
        <taxon>Hymenoptera</taxon>
        <taxon>Apocrita</taxon>
        <taxon>Aculeata</taxon>
        <taxon>Apoidea</taxon>
        <taxon>Anthophila</taxon>
        <taxon>Apidae</taxon>
        <taxon>Apis</taxon>
    </lineage>
</organism>
<dbReference type="STRING" id="94128.A0A2A3EIV0"/>
<evidence type="ECO:0000256" key="8">
    <source>
        <dbReference type="ARBA" id="ARBA00023242"/>
    </source>
</evidence>
<comment type="subcellular location">
    <subcellularLocation>
        <location evidence="2">Cytoplasm</location>
    </subcellularLocation>
    <subcellularLocation>
        <location evidence="1">Nucleus</location>
    </subcellularLocation>
</comment>
<dbReference type="PANTHER" id="PTHR14614:SF39">
    <property type="entry name" value="HISTIDINE PROTEIN METHYLTRANSFERASE 1 HOMOLOG"/>
    <property type="match status" value="1"/>
</dbReference>
<gene>
    <name evidence="10" type="ORF">APICC_05756</name>
</gene>
<accession>A0A2A3EIV0</accession>
<dbReference type="GO" id="GO:0018064">
    <property type="term" value="F:protein-L-histidine N-tele-methyltransferase activity"/>
    <property type="evidence" value="ECO:0007669"/>
    <property type="project" value="UniProtKB-EC"/>
</dbReference>
<dbReference type="Proteomes" id="UP000242457">
    <property type="component" value="Unassembled WGS sequence"/>
</dbReference>
<keyword evidence="5" id="KW-0489">Methyltransferase</keyword>
<dbReference type="EC" id="2.1.1.85" evidence="3"/>
<dbReference type="GO" id="GO:0005737">
    <property type="term" value="C:cytoplasm"/>
    <property type="evidence" value="ECO:0007669"/>
    <property type="project" value="UniProtKB-SubCell"/>
</dbReference>
<evidence type="ECO:0000256" key="1">
    <source>
        <dbReference type="ARBA" id="ARBA00004123"/>
    </source>
</evidence>
<evidence type="ECO:0000256" key="3">
    <source>
        <dbReference type="ARBA" id="ARBA00012533"/>
    </source>
</evidence>
<dbReference type="SUPFAM" id="SSF53335">
    <property type="entry name" value="S-adenosyl-L-methionine-dependent methyltransferases"/>
    <property type="match status" value="1"/>
</dbReference>
<keyword evidence="7" id="KW-0949">S-adenosyl-L-methionine</keyword>
<evidence type="ECO:0000256" key="6">
    <source>
        <dbReference type="ARBA" id="ARBA00022679"/>
    </source>
</evidence>
<reference evidence="10 11" key="1">
    <citation type="submission" date="2014-07" db="EMBL/GenBank/DDBJ databases">
        <title>Genomic and transcriptomic analysis on Apis cerana provide comprehensive insights into honey bee biology.</title>
        <authorList>
            <person name="Diao Q."/>
            <person name="Sun L."/>
            <person name="Zheng H."/>
            <person name="Zheng H."/>
            <person name="Xu S."/>
            <person name="Wang S."/>
            <person name="Zeng Z."/>
            <person name="Hu F."/>
            <person name="Su S."/>
            <person name="Wu J."/>
        </authorList>
    </citation>
    <scope>NUCLEOTIDE SEQUENCE [LARGE SCALE GENOMIC DNA]</scope>
    <source>
        <tissue evidence="10">Pupae without intestine</tissue>
    </source>
</reference>
<dbReference type="InterPro" id="IPR019410">
    <property type="entry name" value="Methyltransf_16"/>
</dbReference>
<evidence type="ECO:0000313" key="11">
    <source>
        <dbReference type="Proteomes" id="UP000242457"/>
    </source>
</evidence>
<sequence length="268" mass="31079">MFKFGFSNNKNDEDLNRVISEKNDDTKKSTINWIPASKVEISELQIEKYYESNDYTEYLIFPDCKLKLIKSEKALHDLQKENCSNIMEAEIQHSDLIPAKYEGGLKIWECSYDLGQYLSENNIEFQNKFVLDLGCGTGIIGLIALLKNSTNIEIIKTVTIPNVMLNFEDRKSVLKKCQFFCGDWESFTKLCNEENEFIGYDLIFTSETIYNPNNHKKLFIAGKSYYFGVGGGMRQFENLIIEDGIFDVKIVWKSKEGLQREILKIKRK</sequence>
<dbReference type="OrthoDB" id="1723750at2759"/>
<dbReference type="CDD" id="cd02440">
    <property type="entry name" value="AdoMet_MTases"/>
    <property type="match status" value="1"/>
</dbReference>
<evidence type="ECO:0000256" key="9">
    <source>
        <dbReference type="ARBA" id="ARBA00038126"/>
    </source>
</evidence>
<dbReference type="GO" id="GO:0005634">
    <property type="term" value="C:nucleus"/>
    <property type="evidence" value="ECO:0007669"/>
    <property type="project" value="UniProtKB-SubCell"/>
</dbReference>
<keyword evidence="8" id="KW-0539">Nucleus</keyword>
<keyword evidence="11" id="KW-1185">Reference proteome</keyword>
<keyword evidence="4" id="KW-0963">Cytoplasm</keyword>
<dbReference type="Gene3D" id="3.40.50.150">
    <property type="entry name" value="Vaccinia Virus protein VP39"/>
    <property type="match status" value="1"/>
</dbReference>
<dbReference type="EMBL" id="KZ288230">
    <property type="protein sequence ID" value="PBC31640.1"/>
    <property type="molecule type" value="Genomic_DNA"/>
</dbReference>
<evidence type="ECO:0000256" key="7">
    <source>
        <dbReference type="ARBA" id="ARBA00022691"/>
    </source>
</evidence>
<comment type="similarity">
    <text evidence="9">Belongs to the methyltransferase superfamily. METTL18 family.</text>
</comment>
<protein>
    <recommendedName>
        <fullName evidence="3">protein-histidine N-methyltransferase</fullName>
        <ecNumber evidence="3">2.1.1.85</ecNumber>
    </recommendedName>
</protein>
<proteinExistence type="inferred from homology"/>
<dbReference type="GO" id="GO:0032259">
    <property type="term" value="P:methylation"/>
    <property type="evidence" value="ECO:0007669"/>
    <property type="project" value="UniProtKB-KW"/>
</dbReference>
<dbReference type="Pfam" id="PF10294">
    <property type="entry name" value="Methyltransf_16"/>
    <property type="match status" value="1"/>
</dbReference>
<dbReference type="InterPro" id="IPR029063">
    <property type="entry name" value="SAM-dependent_MTases_sf"/>
</dbReference>
<evidence type="ECO:0000256" key="5">
    <source>
        <dbReference type="ARBA" id="ARBA00022603"/>
    </source>
</evidence>
<evidence type="ECO:0000256" key="4">
    <source>
        <dbReference type="ARBA" id="ARBA00022490"/>
    </source>
</evidence>